<dbReference type="InterPro" id="IPR002569">
    <property type="entry name" value="Met_Sox_Rdtase_MsrA_dom"/>
</dbReference>
<name>A0A8W8JTG1_MAGGI</name>
<dbReference type="Pfam" id="PF20939">
    <property type="entry name" value="MsrA_helical"/>
    <property type="match status" value="1"/>
</dbReference>
<dbReference type="SUPFAM" id="SSF55068">
    <property type="entry name" value="Peptide methionine sulfoxide reductase"/>
    <property type="match status" value="1"/>
</dbReference>
<dbReference type="Pfam" id="PF01625">
    <property type="entry name" value="PMSR"/>
    <property type="match status" value="1"/>
</dbReference>
<dbReference type="InterPro" id="IPR049006">
    <property type="entry name" value="MsrA_helical"/>
</dbReference>
<comment type="similarity">
    <text evidence="1">Belongs to the MsrA Met sulfoxide reductase family.</text>
</comment>
<accession>A0A8W8JTG1</accession>
<keyword evidence="8" id="KW-1185">Reference proteome</keyword>
<evidence type="ECO:0000259" key="6">
    <source>
        <dbReference type="Pfam" id="PF20939"/>
    </source>
</evidence>
<dbReference type="Gene3D" id="3.30.1060.10">
    <property type="entry name" value="Peptide methionine sulphoxide reductase MsrA"/>
    <property type="match status" value="1"/>
</dbReference>
<evidence type="ECO:0000259" key="5">
    <source>
        <dbReference type="Pfam" id="PF01625"/>
    </source>
</evidence>
<dbReference type="AlphaFoldDB" id="A0A8W8JTG1"/>
<protein>
    <recommendedName>
        <fullName evidence="2">peptide-methionine (S)-S-oxide reductase</fullName>
        <ecNumber evidence="2">1.8.4.11</ecNumber>
    </recommendedName>
    <alternativeName>
        <fullName evidence="4">Peptide-methionine (S)-S-oxide reductase</fullName>
    </alternativeName>
</protein>
<feature type="domain" description="Peptide methionine sulphoxide reductase MsrA" evidence="5">
    <location>
        <begin position="32"/>
        <end position="156"/>
    </location>
</feature>
<dbReference type="FunFam" id="3.30.1060.10:FF:000004">
    <property type="entry name" value="Peptide methionine sulfoxide reductase A5"/>
    <property type="match status" value="1"/>
</dbReference>
<dbReference type="NCBIfam" id="TIGR00401">
    <property type="entry name" value="msrA"/>
    <property type="match status" value="1"/>
</dbReference>
<evidence type="ECO:0000256" key="3">
    <source>
        <dbReference type="ARBA" id="ARBA00023002"/>
    </source>
</evidence>
<dbReference type="PANTHER" id="PTHR43774:SF1">
    <property type="entry name" value="PEPTIDE METHIONINE SULFOXIDE REDUCTASE MSRA 2"/>
    <property type="match status" value="1"/>
</dbReference>
<sequence length="218" mass="24940">MLIVSDTNIELEPVLICPKGKKRCLEDQILAESQFGALRGVLKTRVGFSGGTTQNPTYRTIGDHTETVDLEFDPSVVSYEELLNKFWKSHNPCSQRGTQYMSAIFYHSTKQKMLAEQTREEQQKKHVSPIVTKIVQAGPFYNAENYHQKYILRQHRDILDTLNLSDEEIISSPLACKLNGYLGGYGEYEDFLKDTEGMSLTRKQLGYVEQQLKKAPHF</sequence>
<keyword evidence="3" id="KW-0560">Oxidoreductase</keyword>
<organism evidence="7 8">
    <name type="scientific">Magallana gigas</name>
    <name type="common">Pacific oyster</name>
    <name type="synonym">Crassostrea gigas</name>
    <dbReference type="NCBI Taxonomy" id="29159"/>
    <lineage>
        <taxon>Eukaryota</taxon>
        <taxon>Metazoa</taxon>
        <taxon>Spiralia</taxon>
        <taxon>Lophotrochozoa</taxon>
        <taxon>Mollusca</taxon>
        <taxon>Bivalvia</taxon>
        <taxon>Autobranchia</taxon>
        <taxon>Pteriomorphia</taxon>
        <taxon>Ostreida</taxon>
        <taxon>Ostreoidea</taxon>
        <taxon>Ostreidae</taxon>
        <taxon>Magallana</taxon>
    </lineage>
</organism>
<dbReference type="InterPro" id="IPR036509">
    <property type="entry name" value="Met_Sox_Rdtase_MsrA_sf"/>
</dbReference>
<dbReference type="EnsemblMetazoa" id="G20974.5">
    <property type="protein sequence ID" value="G20974.5:cds"/>
    <property type="gene ID" value="G20974"/>
</dbReference>
<feature type="domain" description="Selenoprotein methionine sulfoxide reductase A helical" evidence="6">
    <location>
        <begin position="164"/>
        <end position="208"/>
    </location>
</feature>
<evidence type="ECO:0000256" key="2">
    <source>
        <dbReference type="ARBA" id="ARBA00012502"/>
    </source>
</evidence>
<dbReference type="PANTHER" id="PTHR43774">
    <property type="entry name" value="PEPTIDE METHIONINE SULFOXIDE REDUCTASE"/>
    <property type="match status" value="1"/>
</dbReference>
<evidence type="ECO:0000313" key="8">
    <source>
        <dbReference type="Proteomes" id="UP000005408"/>
    </source>
</evidence>
<evidence type="ECO:0000256" key="1">
    <source>
        <dbReference type="ARBA" id="ARBA00005591"/>
    </source>
</evidence>
<evidence type="ECO:0000256" key="4">
    <source>
        <dbReference type="ARBA" id="ARBA00030643"/>
    </source>
</evidence>
<dbReference type="GO" id="GO:0008113">
    <property type="term" value="F:peptide-methionine (S)-S-oxide reductase activity"/>
    <property type="evidence" value="ECO:0007669"/>
    <property type="project" value="UniProtKB-EC"/>
</dbReference>
<evidence type="ECO:0000313" key="7">
    <source>
        <dbReference type="EnsemblMetazoa" id="G20974.5:cds"/>
    </source>
</evidence>
<dbReference type="Proteomes" id="UP000005408">
    <property type="component" value="Unassembled WGS sequence"/>
</dbReference>
<proteinExistence type="inferred from homology"/>
<reference evidence="7" key="1">
    <citation type="submission" date="2022-08" db="UniProtKB">
        <authorList>
            <consortium name="EnsemblMetazoa"/>
        </authorList>
    </citation>
    <scope>IDENTIFICATION</scope>
    <source>
        <strain evidence="7">05x7-T-G4-1.051#20</strain>
    </source>
</reference>
<dbReference type="EC" id="1.8.4.11" evidence="2"/>